<evidence type="ECO:0000313" key="1">
    <source>
        <dbReference type="EMBL" id="SFD30883.1"/>
    </source>
</evidence>
<dbReference type="AlphaFoldDB" id="A0AAQ1HQK4"/>
<accession>A0AAQ1HQK4</accession>
<keyword evidence="2" id="KW-1185">Reference proteome</keyword>
<name>A0AAQ1HQK4_9PSED</name>
<dbReference type="Proteomes" id="UP000183385">
    <property type="component" value="Unassembled WGS sequence"/>
</dbReference>
<organism evidence="1 2">
    <name type="scientific">Pseudomonas citronellolis</name>
    <dbReference type="NCBI Taxonomy" id="53408"/>
    <lineage>
        <taxon>Bacteria</taxon>
        <taxon>Pseudomonadati</taxon>
        <taxon>Pseudomonadota</taxon>
        <taxon>Gammaproteobacteria</taxon>
        <taxon>Pseudomonadales</taxon>
        <taxon>Pseudomonadaceae</taxon>
        <taxon>Pseudomonas</taxon>
    </lineage>
</organism>
<reference evidence="1 2" key="1">
    <citation type="submission" date="2016-10" db="EMBL/GenBank/DDBJ databases">
        <authorList>
            <person name="Varghese N."/>
            <person name="Submissions S."/>
        </authorList>
    </citation>
    <scope>NUCLEOTIDE SEQUENCE [LARGE SCALE GENOMIC DNA]</scope>
    <source>
        <strain evidence="1 2">LMG 18378</strain>
    </source>
</reference>
<proteinExistence type="predicted"/>
<evidence type="ECO:0000313" key="2">
    <source>
        <dbReference type="Proteomes" id="UP000183385"/>
    </source>
</evidence>
<dbReference type="RefSeq" id="WP_245323031.1">
    <property type="nucleotide sequence ID" value="NZ_FOLS01000022.1"/>
</dbReference>
<comment type="caution">
    <text evidence="1">The sequence shown here is derived from an EMBL/GenBank/DDBJ whole genome shotgun (WGS) entry which is preliminary data.</text>
</comment>
<gene>
    <name evidence="1" type="ORF">SAMN05216577_12254</name>
</gene>
<sequence>MQLLLALATLLVVAVAPCLHLRRASRHDLQQAALLPFADDPEAAARMSAATGQHCDRLFDPRRECRLRA</sequence>
<protein>
    <submittedName>
        <fullName evidence="1">Uncharacterized protein</fullName>
    </submittedName>
</protein>
<dbReference type="EMBL" id="FOLS01000022">
    <property type="protein sequence ID" value="SFD30883.1"/>
    <property type="molecule type" value="Genomic_DNA"/>
</dbReference>